<dbReference type="SUPFAM" id="SSF159888">
    <property type="entry name" value="YdhG-like"/>
    <property type="match status" value="1"/>
</dbReference>
<organism evidence="2 3">
    <name type="scientific">Chitinophaga niabensis</name>
    <dbReference type="NCBI Taxonomy" id="536979"/>
    <lineage>
        <taxon>Bacteria</taxon>
        <taxon>Pseudomonadati</taxon>
        <taxon>Bacteroidota</taxon>
        <taxon>Chitinophagia</taxon>
        <taxon>Chitinophagales</taxon>
        <taxon>Chitinophagaceae</taxon>
        <taxon>Chitinophaga</taxon>
    </lineage>
</organism>
<dbReference type="Pfam" id="PF08818">
    <property type="entry name" value="DUF1801"/>
    <property type="match status" value="1"/>
</dbReference>
<dbReference type="Proteomes" id="UP000185003">
    <property type="component" value="Unassembled WGS sequence"/>
</dbReference>
<proteinExistence type="predicted"/>
<dbReference type="AlphaFoldDB" id="A0A1N6GIZ2"/>
<dbReference type="STRING" id="536979.SAMN04488055_2801"/>
<gene>
    <name evidence="2" type="ORF">SAMN04488055_2801</name>
</gene>
<reference evidence="2 3" key="1">
    <citation type="submission" date="2016-11" db="EMBL/GenBank/DDBJ databases">
        <authorList>
            <person name="Jaros S."/>
            <person name="Januszkiewicz K."/>
            <person name="Wedrychowicz H."/>
        </authorList>
    </citation>
    <scope>NUCLEOTIDE SEQUENCE [LARGE SCALE GENOMIC DNA]</scope>
    <source>
        <strain evidence="2 3">DSM 24787</strain>
    </source>
</reference>
<evidence type="ECO:0000313" key="3">
    <source>
        <dbReference type="Proteomes" id="UP000185003"/>
    </source>
</evidence>
<feature type="domain" description="YdhG-like" evidence="1">
    <location>
        <begin position="20"/>
        <end position="117"/>
    </location>
</feature>
<protein>
    <recommendedName>
        <fullName evidence="1">YdhG-like domain-containing protein</fullName>
    </recommendedName>
</protein>
<name>A0A1N6GIZ2_9BACT</name>
<dbReference type="OrthoDB" id="1121167at2"/>
<keyword evidence="3" id="KW-1185">Reference proteome</keyword>
<accession>A0A1N6GIZ2</accession>
<evidence type="ECO:0000313" key="2">
    <source>
        <dbReference type="EMBL" id="SIO07508.1"/>
    </source>
</evidence>
<dbReference type="InterPro" id="IPR014922">
    <property type="entry name" value="YdhG-like"/>
</dbReference>
<evidence type="ECO:0000259" key="1">
    <source>
        <dbReference type="Pfam" id="PF08818"/>
    </source>
</evidence>
<dbReference type="EMBL" id="FSRA01000001">
    <property type="protein sequence ID" value="SIO07508.1"/>
    <property type="molecule type" value="Genomic_DNA"/>
</dbReference>
<sequence>MTSDKDIITFLSSYSEKVTADALLLRKLLFAHLPDIQEQIDLPAKMIGYCYGQKYAELICMLIPSKKGLKLSFNRGSSLPDPDKLLQGTGKISRYVEIEGENEINSPQLKRLLAAALEAYRALK</sequence>
<dbReference type="RefSeq" id="WP_074239825.1">
    <property type="nucleotide sequence ID" value="NZ_FSRA01000001.1"/>
</dbReference>